<keyword evidence="5" id="KW-0539">Nucleus</keyword>
<feature type="compositionally biased region" description="Basic and acidic residues" evidence="6">
    <location>
        <begin position="264"/>
        <end position="273"/>
    </location>
</feature>
<dbReference type="Pfam" id="PF07716">
    <property type="entry name" value="bZIP_2"/>
    <property type="match status" value="1"/>
</dbReference>
<proteinExistence type="inferred from homology"/>
<evidence type="ECO:0000256" key="3">
    <source>
        <dbReference type="ARBA" id="ARBA00023125"/>
    </source>
</evidence>
<evidence type="ECO:0000313" key="9">
    <source>
        <dbReference type="Proteomes" id="UP000678393"/>
    </source>
</evidence>
<dbReference type="SUPFAM" id="SSF57959">
    <property type="entry name" value="Leucine zipper domain"/>
    <property type="match status" value="1"/>
</dbReference>
<dbReference type="PROSITE" id="PS00036">
    <property type="entry name" value="BZIP_BASIC"/>
    <property type="match status" value="1"/>
</dbReference>
<organism evidence="8 9">
    <name type="scientific">Candidula unifasciata</name>
    <dbReference type="NCBI Taxonomy" id="100452"/>
    <lineage>
        <taxon>Eukaryota</taxon>
        <taxon>Metazoa</taxon>
        <taxon>Spiralia</taxon>
        <taxon>Lophotrochozoa</taxon>
        <taxon>Mollusca</taxon>
        <taxon>Gastropoda</taxon>
        <taxon>Heterobranchia</taxon>
        <taxon>Euthyneura</taxon>
        <taxon>Panpulmonata</taxon>
        <taxon>Eupulmonata</taxon>
        <taxon>Stylommatophora</taxon>
        <taxon>Helicina</taxon>
        <taxon>Helicoidea</taxon>
        <taxon>Geomitridae</taxon>
        <taxon>Candidula</taxon>
    </lineage>
</organism>
<reference evidence="8" key="1">
    <citation type="submission" date="2021-04" db="EMBL/GenBank/DDBJ databases">
        <authorList>
            <consortium name="Molecular Ecology Group"/>
        </authorList>
    </citation>
    <scope>NUCLEOTIDE SEQUENCE</scope>
</reference>
<keyword evidence="2" id="KW-0805">Transcription regulation</keyword>
<feature type="region of interest" description="Disordered" evidence="6">
    <location>
        <begin position="149"/>
        <end position="184"/>
    </location>
</feature>
<evidence type="ECO:0000256" key="5">
    <source>
        <dbReference type="ARBA" id="ARBA00023242"/>
    </source>
</evidence>
<dbReference type="PROSITE" id="PS50217">
    <property type="entry name" value="BZIP"/>
    <property type="match status" value="1"/>
</dbReference>
<dbReference type="GO" id="GO:0003677">
    <property type="term" value="F:DNA binding"/>
    <property type="evidence" value="ECO:0007669"/>
    <property type="project" value="UniProtKB-KW"/>
</dbReference>
<dbReference type="GO" id="GO:0003700">
    <property type="term" value="F:DNA-binding transcription factor activity"/>
    <property type="evidence" value="ECO:0007669"/>
    <property type="project" value="InterPro"/>
</dbReference>
<feature type="compositionally biased region" description="Low complexity" evidence="6">
    <location>
        <begin position="297"/>
        <end position="314"/>
    </location>
</feature>
<keyword evidence="3" id="KW-0238">DNA-binding</keyword>
<feature type="compositionally biased region" description="Polar residues" evidence="6">
    <location>
        <begin position="321"/>
        <end position="333"/>
    </location>
</feature>
<sequence length="404" mass="44792">MMYATPQYYQELQAAFSGPKLVKQEMLEELTDMDRPVDMSLSSIHNKAKSLSDIAIDIDHLSYEKSQQIYNTYMNSFRGDFHEHSPGTDGNKLEDARLSVSGSHPLSLTTPMSPQGTRSAHLKDEGNLSIPTIVNKNNHFNAEDLAQAASHQRAKREFVPDNKKDDSYWSKRLKNNDSARRSRVKRKAIEKLMETRLIELQKENIELKHEVAALRRRYGKEEDSSSDSSSTREKASMNSPMSSPSPTEGNISKGEDEQQSSGSDDARSIDDSRGYSMRSVTALNHSLGPANRERADSVGSSSSSATSGSISANSRPDSRSSHVGYTDTGSCTSMAGALDLSSDHRSHCTTVWESSSRESFSSVRTNSTRRSSCVSSDSSSLEEGSTRLMIFPLKCRWKKEMQST</sequence>
<feature type="domain" description="BZIP" evidence="7">
    <location>
        <begin position="165"/>
        <end position="217"/>
    </location>
</feature>
<evidence type="ECO:0000256" key="2">
    <source>
        <dbReference type="ARBA" id="ARBA00023015"/>
    </source>
</evidence>
<dbReference type="Proteomes" id="UP000678393">
    <property type="component" value="Unassembled WGS sequence"/>
</dbReference>
<feature type="compositionally biased region" description="Basic and acidic residues" evidence="6">
    <location>
        <begin position="155"/>
        <end position="180"/>
    </location>
</feature>
<evidence type="ECO:0000256" key="6">
    <source>
        <dbReference type="SAM" id="MobiDB-lite"/>
    </source>
</evidence>
<keyword evidence="9" id="KW-1185">Reference proteome</keyword>
<dbReference type="AlphaFoldDB" id="A0A8S3ZKZ3"/>
<dbReference type="Gene3D" id="1.20.5.170">
    <property type="match status" value="1"/>
</dbReference>
<dbReference type="EMBL" id="CAJHNH020002863">
    <property type="protein sequence ID" value="CAG5127946.1"/>
    <property type="molecule type" value="Genomic_DNA"/>
</dbReference>
<dbReference type="GO" id="GO:0007623">
    <property type="term" value="P:circadian rhythm"/>
    <property type="evidence" value="ECO:0007669"/>
    <property type="project" value="TreeGrafter"/>
</dbReference>
<dbReference type="FunFam" id="1.20.5.170:FF:000025">
    <property type="entry name" value="nuclear factor interleukin-3-regulated protein-like"/>
    <property type="match status" value="1"/>
</dbReference>
<evidence type="ECO:0000256" key="1">
    <source>
        <dbReference type="ARBA" id="ARBA00006079"/>
    </source>
</evidence>
<dbReference type="SMART" id="SM00338">
    <property type="entry name" value="BRLZ"/>
    <property type="match status" value="1"/>
</dbReference>
<dbReference type="InterPro" id="IPR047106">
    <property type="entry name" value="NFIL3-like_bZIP"/>
</dbReference>
<dbReference type="PANTHER" id="PTHR15284:SF0">
    <property type="entry name" value="GH23983P"/>
    <property type="match status" value="1"/>
</dbReference>
<dbReference type="InterPro" id="IPR004827">
    <property type="entry name" value="bZIP"/>
</dbReference>
<gene>
    <name evidence="8" type="ORF">CUNI_LOCUS13504</name>
</gene>
<dbReference type="InterPro" id="IPR047229">
    <property type="entry name" value="NFIL3-like"/>
</dbReference>
<dbReference type="GO" id="GO:0005634">
    <property type="term" value="C:nucleus"/>
    <property type="evidence" value="ECO:0007669"/>
    <property type="project" value="TreeGrafter"/>
</dbReference>
<dbReference type="OrthoDB" id="6151507at2759"/>
<feature type="region of interest" description="Disordered" evidence="6">
    <location>
        <begin position="216"/>
        <end position="383"/>
    </location>
</feature>
<accession>A0A8S3ZKZ3</accession>
<evidence type="ECO:0000256" key="4">
    <source>
        <dbReference type="ARBA" id="ARBA00023163"/>
    </source>
</evidence>
<protein>
    <recommendedName>
        <fullName evidence="7">BZIP domain-containing protein</fullName>
    </recommendedName>
</protein>
<comment type="caution">
    <text evidence="8">The sequence shown here is derived from an EMBL/GenBank/DDBJ whole genome shotgun (WGS) entry which is preliminary data.</text>
</comment>
<evidence type="ECO:0000259" key="7">
    <source>
        <dbReference type="PROSITE" id="PS50217"/>
    </source>
</evidence>
<dbReference type="CDD" id="cd14694">
    <property type="entry name" value="bZIP_NFIL3"/>
    <property type="match status" value="1"/>
</dbReference>
<feature type="compositionally biased region" description="Low complexity" evidence="6">
    <location>
        <begin position="350"/>
        <end position="383"/>
    </location>
</feature>
<name>A0A8S3ZKZ3_9EUPU</name>
<dbReference type="PANTHER" id="PTHR15284">
    <property type="entry name" value="NUCLEAR FACTOR INTERLEUKIN-3-REGULATED PROTEIN"/>
    <property type="match status" value="1"/>
</dbReference>
<keyword evidence="4" id="KW-0804">Transcription</keyword>
<dbReference type="InterPro" id="IPR046347">
    <property type="entry name" value="bZIP_sf"/>
</dbReference>
<comment type="similarity">
    <text evidence="1">Belongs to the bZIP family. NFIL3 subfamily.</text>
</comment>
<feature type="compositionally biased region" description="Low complexity" evidence="6">
    <location>
        <begin position="236"/>
        <end position="246"/>
    </location>
</feature>
<evidence type="ECO:0000313" key="8">
    <source>
        <dbReference type="EMBL" id="CAG5127946.1"/>
    </source>
</evidence>